<comment type="caution">
    <text evidence="1">The sequence shown here is derived from an EMBL/GenBank/DDBJ whole genome shotgun (WGS) entry which is preliminary data.</text>
</comment>
<dbReference type="InterPro" id="IPR032358">
    <property type="entry name" value="DUF4867"/>
</dbReference>
<protein>
    <recommendedName>
        <fullName evidence="3">DUF4867 domain-containing protein</fullName>
    </recommendedName>
</protein>
<dbReference type="AlphaFoldDB" id="A0A1L8R5T5"/>
<dbReference type="STRING" id="317010.RU96_GL000328"/>
<reference evidence="1 2" key="1">
    <citation type="submission" date="2014-12" db="EMBL/GenBank/DDBJ databases">
        <title>Draft genome sequences of 29 type strains of Enterococci.</title>
        <authorList>
            <person name="Zhong Z."/>
            <person name="Sun Z."/>
            <person name="Liu W."/>
            <person name="Zhang W."/>
            <person name="Zhang H."/>
        </authorList>
    </citation>
    <scope>NUCLEOTIDE SEQUENCE [LARGE SCALE GENOMIC DNA]</scope>
    <source>
        <strain evidence="1 2">DSM 21207</strain>
    </source>
</reference>
<sequence>MKTTQDPSFKTYGRTITEYDFSNMVITMEEKKLIATPKEGNQYLASVPAIEALPEFDWVQKNIFAGLPIQFGSGAGHNKAITAIEFHQGSEVIVALTDAILVVGHRYDIVDNTYDATLMESFLLEKGTAIELFSTTLHYSPIETNEDGYQQAIALIKGTNTPLTTEVDNPLVKVTNKFMLVHPSRTDKIAAGFQVGLIDKRIE</sequence>
<proteinExistence type="predicted"/>
<dbReference type="RefSeq" id="WP_071864874.1">
    <property type="nucleotide sequence ID" value="NZ_JBHLVQ010000025.1"/>
</dbReference>
<dbReference type="OrthoDB" id="358393at2"/>
<evidence type="ECO:0008006" key="3">
    <source>
        <dbReference type="Google" id="ProtNLM"/>
    </source>
</evidence>
<evidence type="ECO:0000313" key="2">
    <source>
        <dbReference type="Proteomes" id="UP000182835"/>
    </source>
</evidence>
<dbReference type="Pfam" id="PF16161">
    <property type="entry name" value="DUF4867"/>
    <property type="match status" value="1"/>
</dbReference>
<dbReference type="Proteomes" id="UP000182835">
    <property type="component" value="Unassembled WGS sequence"/>
</dbReference>
<dbReference type="EMBL" id="JXKG01000010">
    <property type="protein sequence ID" value="OJG15110.1"/>
    <property type="molecule type" value="Genomic_DNA"/>
</dbReference>
<accession>A0A1L8R5T5</accession>
<evidence type="ECO:0000313" key="1">
    <source>
        <dbReference type="EMBL" id="OJG15110.1"/>
    </source>
</evidence>
<organism evidence="1 2">
    <name type="scientific">Enterococcus canintestini</name>
    <dbReference type="NCBI Taxonomy" id="317010"/>
    <lineage>
        <taxon>Bacteria</taxon>
        <taxon>Bacillati</taxon>
        <taxon>Bacillota</taxon>
        <taxon>Bacilli</taxon>
        <taxon>Lactobacillales</taxon>
        <taxon>Enterococcaceae</taxon>
        <taxon>Enterococcus</taxon>
    </lineage>
</organism>
<name>A0A1L8R5T5_9ENTE</name>
<gene>
    <name evidence="1" type="ORF">RU96_GL000328</name>
</gene>